<evidence type="ECO:0000313" key="1">
    <source>
        <dbReference type="EnsemblMetazoa" id="XP_028516931.1"/>
    </source>
</evidence>
<dbReference type="EnsemblMetazoa" id="XM_028661130.1">
    <property type="protein sequence ID" value="XP_028516931.1"/>
    <property type="gene ID" value="LOC114575705"/>
</dbReference>
<dbReference type="KEGG" id="epa:114575705"/>
<sequence>MYCLHNNKNDPKGRREDLLQIVPHAYGLHEKCKSWCGFKQSPQTYRHKDLPGGKDLTDENLKAAINDCLVPFTALEVTTKLSHLGSSQPNEAFNCVVGSKAPKIRHYGSSESQDFRVAASVCQFNDGLHYLNDVGSECDLKENSALNAYMNVTDHERNASTTYKNAVGYQGPSSDVISAKVNKELRNSISDSEYKGIIDMGGVQEDASDSQSSIPDSNTESNTTKQFAYLVLDLETTGFEQTSEILQLCCMPISNSDGLLCKYMLPAIPIKLSASKVTGLTCGYHNGLHTFLFGTEFDAKEDVKALAEIMFNSDVQVDPNEFTKISKTMESVVEEVLRQSRTKVLIEEFKGIDVSRQVKGNLVQAGIK</sequence>
<dbReference type="InterPro" id="IPR012337">
    <property type="entry name" value="RNaseH-like_sf"/>
</dbReference>
<dbReference type="Gene3D" id="3.30.420.10">
    <property type="entry name" value="Ribonuclease H-like superfamily/Ribonuclease H"/>
    <property type="match status" value="1"/>
</dbReference>
<evidence type="ECO:0000313" key="2">
    <source>
        <dbReference type="Proteomes" id="UP000887567"/>
    </source>
</evidence>
<dbReference type="Proteomes" id="UP000887567">
    <property type="component" value="Unplaced"/>
</dbReference>
<protein>
    <recommendedName>
        <fullName evidence="3">Exonuclease domain-containing protein</fullName>
    </recommendedName>
</protein>
<organism evidence="1 2">
    <name type="scientific">Exaiptasia diaphana</name>
    <name type="common">Tropical sea anemone</name>
    <name type="synonym">Aiptasia pulchella</name>
    <dbReference type="NCBI Taxonomy" id="2652724"/>
    <lineage>
        <taxon>Eukaryota</taxon>
        <taxon>Metazoa</taxon>
        <taxon>Cnidaria</taxon>
        <taxon>Anthozoa</taxon>
        <taxon>Hexacorallia</taxon>
        <taxon>Actiniaria</taxon>
        <taxon>Aiptasiidae</taxon>
        <taxon>Exaiptasia</taxon>
    </lineage>
</organism>
<reference evidence="1" key="1">
    <citation type="submission" date="2022-11" db="UniProtKB">
        <authorList>
            <consortium name="EnsemblMetazoa"/>
        </authorList>
    </citation>
    <scope>IDENTIFICATION</scope>
</reference>
<dbReference type="AlphaFoldDB" id="A0A913YS38"/>
<dbReference type="InterPro" id="IPR036397">
    <property type="entry name" value="RNaseH_sf"/>
</dbReference>
<dbReference type="OrthoDB" id="5989963at2759"/>
<keyword evidence="2" id="KW-1185">Reference proteome</keyword>
<proteinExistence type="predicted"/>
<dbReference type="SUPFAM" id="SSF53098">
    <property type="entry name" value="Ribonuclease H-like"/>
    <property type="match status" value="1"/>
</dbReference>
<dbReference type="RefSeq" id="XP_028516931.1">
    <property type="nucleotide sequence ID" value="XM_028661130.1"/>
</dbReference>
<evidence type="ECO:0008006" key="3">
    <source>
        <dbReference type="Google" id="ProtNLM"/>
    </source>
</evidence>
<dbReference type="GO" id="GO:0003676">
    <property type="term" value="F:nucleic acid binding"/>
    <property type="evidence" value="ECO:0007669"/>
    <property type="project" value="InterPro"/>
</dbReference>
<dbReference type="GeneID" id="114575705"/>
<name>A0A913YS38_EXADI</name>
<accession>A0A913YS38</accession>